<keyword evidence="2" id="KW-1185">Reference proteome</keyword>
<dbReference type="STRING" id="545695.TREAZ_2877"/>
<evidence type="ECO:0000313" key="2">
    <source>
        <dbReference type="Proteomes" id="UP000009222"/>
    </source>
</evidence>
<gene>
    <name evidence="1" type="ordered locus">TREAZ_2877</name>
</gene>
<dbReference type="EMBL" id="CP001841">
    <property type="protein sequence ID" value="AEF81809.1"/>
    <property type="molecule type" value="Genomic_DNA"/>
</dbReference>
<dbReference type="KEGG" id="taz:TREAZ_2877"/>
<name>F5YCD5_LEAAZ</name>
<dbReference type="Proteomes" id="UP000009222">
    <property type="component" value="Chromosome"/>
</dbReference>
<reference evidence="1 2" key="2">
    <citation type="journal article" date="2011" name="ISME J.">
        <title>RNA-seq reveals cooperative metabolic interactions between two termite-gut spirochete species in co-culture.</title>
        <authorList>
            <person name="Rosenthal A.Z."/>
            <person name="Matson E.G."/>
            <person name="Eldar A."/>
            <person name="Leadbetter J.R."/>
        </authorList>
    </citation>
    <scope>NUCLEOTIDE SEQUENCE [LARGE SCALE GENOMIC DNA]</scope>
    <source>
        <strain evidence="2">ATCC BAA-888 / DSM 13862 / ZAS-9</strain>
    </source>
</reference>
<reference evidence="2" key="1">
    <citation type="submission" date="2009-12" db="EMBL/GenBank/DDBJ databases">
        <title>Complete sequence of Treponema azotonutricium strain ZAS-9.</title>
        <authorList>
            <person name="Tetu S.G."/>
            <person name="Matson E."/>
            <person name="Ren Q."/>
            <person name="Seshadri R."/>
            <person name="Elbourne L."/>
            <person name="Hassan K.A."/>
            <person name="Durkin A."/>
            <person name="Radune D."/>
            <person name="Mohamoud Y."/>
            <person name="Shay R."/>
            <person name="Jin S."/>
            <person name="Zhang X."/>
            <person name="Lucey K."/>
            <person name="Ballor N.R."/>
            <person name="Ottesen E."/>
            <person name="Rosenthal R."/>
            <person name="Allen A."/>
            <person name="Leadbetter J.R."/>
            <person name="Paulsen I.T."/>
        </authorList>
    </citation>
    <scope>NUCLEOTIDE SEQUENCE [LARGE SCALE GENOMIC DNA]</scope>
    <source>
        <strain evidence="2">ATCC BAA-888 / DSM 13862 / ZAS-9</strain>
    </source>
</reference>
<sequence length="37" mass="4025">MFQPIGGVKSMIDHTFLSAEPSAGMIYLQACIVKPSR</sequence>
<dbReference type="InParanoid" id="F5YCD5"/>
<dbReference type="HOGENOM" id="CLU_3349880_0_0_12"/>
<dbReference type="AlphaFoldDB" id="F5YCD5"/>
<protein>
    <submittedName>
        <fullName evidence="1">Uncharacterized protein</fullName>
    </submittedName>
</protein>
<proteinExistence type="predicted"/>
<organism evidence="1 2">
    <name type="scientific">Leadbettera azotonutricia (strain ATCC BAA-888 / DSM 13862 / ZAS-9)</name>
    <name type="common">Treponema azotonutricium</name>
    <dbReference type="NCBI Taxonomy" id="545695"/>
    <lineage>
        <taxon>Bacteria</taxon>
        <taxon>Pseudomonadati</taxon>
        <taxon>Spirochaetota</taxon>
        <taxon>Spirochaetia</taxon>
        <taxon>Spirochaetales</taxon>
        <taxon>Breznakiellaceae</taxon>
        <taxon>Leadbettera</taxon>
    </lineage>
</organism>
<accession>F5YCD5</accession>
<evidence type="ECO:0000313" key="1">
    <source>
        <dbReference type="EMBL" id="AEF81809.1"/>
    </source>
</evidence>